<dbReference type="InterPro" id="IPR036028">
    <property type="entry name" value="SH3-like_dom_sf"/>
</dbReference>
<evidence type="ECO:0000313" key="8">
    <source>
        <dbReference type="Proteomes" id="UP000309340"/>
    </source>
</evidence>
<feature type="region of interest" description="Disordered" evidence="4">
    <location>
        <begin position="430"/>
        <end position="560"/>
    </location>
</feature>
<dbReference type="Proteomes" id="UP000309340">
    <property type="component" value="Unassembled WGS sequence"/>
</dbReference>
<dbReference type="Pfam" id="PF00018">
    <property type="entry name" value="SH3_1"/>
    <property type="match status" value="2"/>
</dbReference>
<evidence type="ECO:0000256" key="4">
    <source>
        <dbReference type="SAM" id="MobiDB-lite"/>
    </source>
</evidence>
<dbReference type="PROSITE" id="PS50195">
    <property type="entry name" value="PX"/>
    <property type="match status" value="1"/>
</dbReference>
<feature type="compositionally biased region" description="Basic and acidic residues" evidence="4">
    <location>
        <begin position="437"/>
        <end position="449"/>
    </location>
</feature>
<feature type="region of interest" description="Disordered" evidence="4">
    <location>
        <begin position="101"/>
        <end position="152"/>
    </location>
</feature>
<dbReference type="InterPro" id="IPR001683">
    <property type="entry name" value="PX_dom"/>
</dbReference>
<evidence type="ECO:0000313" key="7">
    <source>
        <dbReference type="EMBL" id="TKA80135.1"/>
    </source>
</evidence>
<dbReference type="OrthoDB" id="548867at2759"/>
<feature type="compositionally biased region" description="Gly residues" evidence="4">
    <location>
        <begin position="606"/>
        <end position="621"/>
    </location>
</feature>
<evidence type="ECO:0008006" key="9">
    <source>
        <dbReference type="Google" id="ProtNLM"/>
    </source>
</evidence>
<reference evidence="7 8" key="1">
    <citation type="submission" date="2017-03" db="EMBL/GenBank/DDBJ databases">
        <title>Genomes of endolithic fungi from Antarctica.</title>
        <authorList>
            <person name="Coleine C."/>
            <person name="Masonjones S."/>
            <person name="Stajich J.E."/>
        </authorList>
    </citation>
    <scope>NUCLEOTIDE SEQUENCE [LARGE SCALE GENOMIC DNA]</scope>
    <source>
        <strain evidence="7 8">CCFEE 5184</strain>
    </source>
</reference>
<dbReference type="GO" id="GO:0035091">
    <property type="term" value="F:phosphatidylinositol binding"/>
    <property type="evidence" value="ECO:0007669"/>
    <property type="project" value="InterPro"/>
</dbReference>
<feature type="compositionally biased region" description="Low complexity" evidence="4">
    <location>
        <begin position="532"/>
        <end position="542"/>
    </location>
</feature>
<keyword evidence="1 3" id="KW-0728">SH3 domain</keyword>
<dbReference type="PROSITE" id="PS50002">
    <property type="entry name" value="SH3"/>
    <property type="match status" value="2"/>
</dbReference>
<accession>A0A4U0XY97</accession>
<feature type="compositionally biased region" description="Polar residues" evidence="4">
    <location>
        <begin position="450"/>
        <end position="489"/>
    </location>
</feature>
<feature type="region of interest" description="Disordered" evidence="4">
    <location>
        <begin position="1"/>
        <end position="20"/>
    </location>
</feature>
<dbReference type="STRING" id="329884.A0A4U0XY97"/>
<organism evidence="7 8">
    <name type="scientific">Friedmanniomyces simplex</name>
    <dbReference type="NCBI Taxonomy" id="329884"/>
    <lineage>
        <taxon>Eukaryota</taxon>
        <taxon>Fungi</taxon>
        <taxon>Dikarya</taxon>
        <taxon>Ascomycota</taxon>
        <taxon>Pezizomycotina</taxon>
        <taxon>Dothideomycetes</taxon>
        <taxon>Dothideomycetidae</taxon>
        <taxon>Mycosphaerellales</taxon>
        <taxon>Teratosphaeriaceae</taxon>
        <taxon>Friedmanniomyces</taxon>
    </lineage>
</organism>
<gene>
    <name evidence="7" type="ORF">B0A55_03315</name>
</gene>
<dbReference type="EMBL" id="NAJQ01000076">
    <property type="protein sequence ID" value="TKA80135.1"/>
    <property type="molecule type" value="Genomic_DNA"/>
</dbReference>
<dbReference type="GO" id="GO:0005938">
    <property type="term" value="C:cell cortex"/>
    <property type="evidence" value="ECO:0007669"/>
    <property type="project" value="UniProtKB-ARBA"/>
</dbReference>
<feature type="compositionally biased region" description="Polar residues" evidence="4">
    <location>
        <begin position="126"/>
        <end position="140"/>
    </location>
</feature>
<dbReference type="SMART" id="SM00312">
    <property type="entry name" value="PX"/>
    <property type="match status" value="1"/>
</dbReference>
<proteinExistence type="predicted"/>
<dbReference type="PANTHER" id="PTHR15706">
    <property type="entry name" value="SH3 MULTIPLE DOMAIN"/>
    <property type="match status" value="1"/>
</dbReference>
<feature type="domain" description="SH3" evidence="5">
    <location>
        <begin position="35"/>
        <end position="99"/>
    </location>
</feature>
<dbReference type="Gene3D" id="3.30.1520.10">
    <property type="entry name" value="Phox-like domain"/>
    <property type="match status" value="1"/>
</dbReference>
<dbReference type="GO" id="GO:0030427">
    <property type="term" value="C:site of polarized growth"/>
    <property type="evidence" value="ECO:0007669"/>
    <property type="project" value="UniProtKB-ARBA"/>
</dbReference>
<dbReference type="CDD" id="cd11879">
    <property type="entry name" value="SH3_Bem1p_2"/>
    <property type="match status" value="1"/>
</dbReference>
<sequence length="676" mass="74329">MKFRRSMKSEGGSKHDSAKPVQISIPHKDAIAIEPPKKVIKALYDYNAPAEPGIYLSFSAGDFLHVLSRENDPDWYEACNPLANTRGLVPVKYFENVGKTVRDSGDSSSSVSATHDSGYAEGATPTARSVGTSRTSTMNGSHAEMPPMPGHRASKSLGRGLGGIYGIVSYDFHAERPDELDAKEGEAIIVIAQSNPEWFVAKPITRLGGPGLIPVSFIEIRDMTTGKAVDDATAAVAKAGIPRVEEWKKMAAEYKNTSIPLGTVSSSQQGQMQQGMERMSLSSQHQNGYGGHSRQPSNYTYQQQQQQNLFAPERASVPRYIFADDKFHFVVEARMSNGTHWDLQRVYEDFYELQINLINAFPEEAGQVPGKPRILPYMPGPVKFVTDGISEGRRENLDQYLRDLMRLQTHITCSSLVRNFFAPREHDYEVDPTAVDPDTHARPKDDQDRYSTASQGSYRNGPYQSQAQMRQPSNQSVHQYSQSQASNNGAYGHQRGPSSNNANGGGNHYRSPSAYGNAQSPPASMAPPETRQQQQQQQQQQQFPAASSTSVASGPTAAATAPVKVKAWFDRDTCVVIRMPPRGHFSYEELYRKIVERRRLEYKALGGGGGGGGGNGGGGLGREGEDGEDGEEGEELEIEYRDEKEGEYYRMEGDEDLEIALERNEKLTLAVRAAGA</sequence>
<feature type="compositionally biased region" description="Low complexity" evidence="4">
    <location>
        <begin position="106"/>
        <end position="117"/>
    </location>
</feature>
<dbReference type="SUPFAM" id="SSF54277">
    <property type="entry name" value="CAD &amp; PB1 domains"/>
    <property type="match status" value="1"/>
</dbReference>
<dbReference type="Pfam" id="PF00787">
    <property type="entry name" value="PX"/>
    <property type="match status" value="1"/>
</dbReference>
<dbReference type="Gene3D" id="3.10.20.90">
    <property type="entry name" value="Phosphatidylinositol 3-kinase Catalytic Subunit, Chain A, domain 1"/>
    <property type="match status" value="1"/>
</dbReference>
<dbReference type="SMART" id="SM00326">
    <property type="entry name" value="SH3"/>
    <property type="match status" value="2"/>
</dbReference>
<dbReference type="InterPro" id="IPR035549">
    <property type="entry name" value="Bem1/Scd2_SH3_2"/>
</dbReference>
<keyword evidence="2" id="KW-0677">Repeat</keyword>
<name>A0A4U0XY97_9PEZI</name>
<feature type="domain" description="PX" evidence="6">
    <location>
        <begin position="307"/>
        <end position="428"/>
    </location>
</feature>
<feature type="compositionally biased region" description="Low complexity" evidence="4">
    <location>
        <begin position="265"/>
        <end position="276"/>
    </location>
</feature>
<dbReference type="AlphaFoldDB" id="A0A4U0XY97"/>
<feature type="region of interest" description="Disordered" evidence="4">
    <location>
        <begin position="261"/>
        <end position="308"/>
    </location>
</feature>
<dbReference type="Gene3D" id="2.30.30.40">
    <property type="entry name" value="SH3 Domains"/>
    <property type="match status" value="2"/>
</dbReference>
<feature type="compositionally biased region" description="Acidic residues" evidence="4">
    <location>
        <begin position="625"/>
        <end position="637"/>
    </location>
</feature>
<dbReference type="GO" id="GO:0060090">
    <property type="term" value="F:molecular adaptor activity"/>
    <property type="evidence" value="ECO:0007669"/>
    <property type="project" value="UniProtKB-ARBA"/>
</dbReference>
<evidence type="ECO:0000259" key="6">
    <source>
        <dbReference type="PROSITE" id="PS50195"/>
    </source>
</evidence>
<dbReference type="SUPFAM" id="SSF64268">
    <property type="entry name" value="PX domain"/>
    <property type="match status" value="1"/>
</dbReference>
<dbReference type="InterPro" id="IPR051228">
    <property type="entry name" value="NADPH_Oxidase/PX-Domain"/>
</dbReference>
<evidence type="ECO:0000256" key="1">
    <source>
        <dbReference type="ARBA" id="ARBA00022443"/>
    </source>
</evidence>
<dbReference type="GO" id="GO:0051130">
    <property type="term" value="P:positive regulation of cellular component organization"/>
    <property type="evidence" value="ECO:0007669"/>
    <property type="project" value="UniProtKB-ARBA"/>
</dbReference>
<keyword evidence="8" id="KW-1185">Reference proteome</keyword>
<protein>
    <recommendedName>
        <fullName evidence="9">Protein scd2/ral3</fullName>
    </recommendedName>
</protein>
<comment type="caution">
    <text evidence="7">The sequence shown here is derived from an EMBL/GenBank/DDBJ whole genome shotgun (WGS) entry which is preliminary data.</text>
</comment>
<dbReference type="InterPro" id="IPR001452">
    <property type="entry name" value="SH3_domain"/>
</dbReference>
<dbReference type="PANTHER" id="PTHR15706:SF2">
    <property type="entry name" value="SH3 AND PX DOMAIN-CONTAINING PROTEIN 2A"/>
    <property type="match status" value="1"/>
</dbReference>
<dbReference type="CDD" id="cd06890">
    <property type="entry name" value="PX_Bem1p"/>
    <property type="match status" value="1"/>
</dbReference>
<feature type="domain" description="SH3" evidence="5">
    <location>
        <begin position="161"/>
        <end position="223"/>
    </location>
</feature>
<dbReference type="InterPro" id="IPR035550">
    <property type="entry name" value="Bem1/Scd2_PX"/>
</dbReference>
<evidence type="ECO:0000259" key="5">
    <source>
        <dbReference type="PROSITE" id="PS50002"/>
    </source>
</evidence>
<feature type="region of interest" description="Disordered" evidence="4">
    <location>
        <begin position="606"/>
        <end position="645"/>
    </location>
</feature>
<feature type="compositionally biased region" description="Polar residues" evidence="4">
    <location>
        <begin position="543"/>
        <end position="553"/>
    </location>
</feature>
<feature type="compositionally biased region" description="Basic and acidic residues" evidence="4">
    <location>
        <begin position="7"/>
        <end position="18"/>
    </location>
</feature>
<dbReference type="SUPFAM" id="SSF50044">
    <property type="entry name" value="SH3-domain"/>
    <property type="match status" value="2"/>
</dbReference>
<dbReference type="InterPro" id="IPR036871">
    <property type="entry name" value="PX_dom_sf"/>
</dbReference>
<dbReference type="FunFam" id="2.30.30.40:FF:000093">
    <property type="entry name" value="Protein kinase activator Bem1"/>
    <property type="match status" value="1"/>
</dbReference>
<evidence type="ECO:0000256" key="3">
    <source>
        <dbReference type="PROSITE-ProRule" id="PRU00192"/>
    </source>
</evidence>
<evidence type="ECO:0000256" key="2">
    <source>
        <dbReference type="ARBA" id="ARBA00022737"/>
    </source>
</evidence>
<dbReference type="GO" id="GO:1902494">
    <property type="term" value="C:catalytic complex"/>
    <property type="evidence" value="ECO:0007669"/>
    <property type="project" value="UniProtKB-ARBA"/>
</dbReference>